<name>A0ABS8UUS9_DATST</name>
<feature type="non-terminal residue" evidence="1">
    <location>
        <position position="66"/>
    </location>
</feature>
<protein>
    <submittedName>
        <fullName evidence="1">Uncharacterized protein</fullName>
    </submittedName>
</protein>
<keyword evidence="2" id="KW-1185">Reference proteome</keyword>
<gene>
    <name evidence="1" type="ORF">HAX54_021247</name>
</gene>
<accession>A0ABS8UUS9</accession>
<proteinExistence type="predicted"/>
<comment type="caution">
    <text evidence="1">The sequence shown here is derived from an EMBL/GenBank/DDBJ whole genome shotgun (WGS) entry which is preliminary data.</text>
</comment>
<sequence>MKEEDPRFIENTYETKARLRNAPGPAKEFCEIQEPIVSRSCTADTRSLYGFLHFGVFLASKATPKR</sequence>
<organism evidence="1 2">
    <name type="scientific">Datura stramonium</name>
    <name type="common">Jimsonweed</name>
    <name type="synonym">Common thornapple</name>
    <dbReference type="NCBI Taxonomy" id="4076"/>
    <lineage>
        <taxon>Eukaryota</taxon>
        <taxon>Viridiplantae</taxon>
        <taxon>Streptophyta</taxon>
        <taxon>Embryophyta</taxon>
        <taxon>Tracheophyta</taxon>
        <taxon>Spermatophyta</taxon>
        <taxon>Magnoliopsida</taxon>
        <taxon>eudicotyledons</taxon>
        <taxon>Gunneridae</taxon>
        <taxon>Pentapetalae</taxon>
        <taxon>asterids</taxon>
        <taxon>lamiids</taxon>
        <taxon>Solanales</taxon>
        <taxon>Solanaceae</taxon>
        <taxon>Solanoideae</taxon>
        <taxon>Datureae</taxon>
        <taxon>Datura</taxon>
    </lineage>
</organism>
<evidence type="ECO:0000313" key="2">
    <source>
        <dbReference type="Proteomes" id="UP000823775"/>
    </source>
</evidence>
<reference evidence="1 2" key="1">
    <citation type="journal article" date="2021" name="BMC Genomics">
        <title>Datura genome reveals duplications of psychoactive alkaloid biosynthetic genes and high mutation rate following tissue culture.</title>
        <authorList>
            <person name="Rajewski A."/>
            <person name="Carter-House D."/>
            <person name="Stajich J."/>
            <person name="Litt A."/>
        </authorList>
    </citation>
    <scope>NUCLEOTIDE SEQUENCE [LARGE SCALE GENOMIC DNA]</scope>
    <source>
        <strain evidence="1">AR-01</strain>
    </source>
</reference>
<dbReference type="EMBL" id="JACEIK010002557">
    <property type="protein sequence ID" value="MCD9637778.1"/>
    <property type="molecule type" value="Genomic_DNA"/>
</dbReference>
<evidence type="ECO:0000313" key="1">
    <source>
        <dbReference type="EMBL" id="MCD9637778.1"/>
    </source>
</evidence>
<dbReference type="Proteomes" id="UP000823775">
    <property type="component" value="Unassembled WGS sequence"/>
</dbReference>